<dbReference type="eggNOG" id="ENOG502T73H">
    <property type="taxonomic scope" value="Eukaryota"/>
</dbReference>
<gene>
    <name evidence="5" type="ordered locus">DEHA2F04576g</name>
</gene>
<dbReference type="Proteomes" id="UP000000599">
    <property type="component" value="Chromosome F"/>
</dbReference>
<keyword evidence="6" id="KW-1185">Reference proteome</keyword>
<dbReference type="Pfam" id="PF05383">
    <property type="entry name" value="La"/>
    <property type="match status" value="1"/>
</dbReference>
<dbReference type="STRING" id="284592.Q6BMK6"/>
<dbReference type="GO" id="GO:0003723">
    <property type="term" value="F:RNA binding"/>
    <property type="evidence" value="ECO:0007669"/>
    <property type="project" value="UniProtKB-UniRule"/>
</dbReference>
<dbReference type="Gene3D" id="1.10.10.10">
    <property type="entry name" value="Winged helix-like DNA-binding domain superfamily/Winged helix DNA-binding domain"/>
    <property type="match status" value="1"/>
</dbReference>
<keyword evidence="1 2" id="KW-0694">RNA-binding</keyword>
<dbReference type="AlphaFoldDB" id="Q6BMK6"/>
<dbReference type="KEGG" id="dha:DEHA2F04576g"/>
<name>Q6BMK6_DEBHA</name>
<protein>
    <submittedName>
        <fullName evidence="5">DEHA2F04576p</fullName>
    </submittedName>
</protein>
<evidence type="ECO:0000256" key="3">
    <source>
        <dbReference type="SAM" id="MobiDB-lite"/>
    </source>
</evidence>
<dbReference type="GeneID" id="2903223"/>
<evidence type="ECO:0000313" key="6">
    <source>
        <dbReference type="Proteomes" id="UP000000599"/>
    </source>
</evidence>
<dbReference type="InterPro" id="IPR036390">
    <property type="entry name" value="WH_DNA-bd_sf"/>
</dbReference>
<dbReference type="InterPro" id="IPR006630">
    <property type="entry name" value="La_HTH"/>
</dbReference>
<dbReference type="InParanoid" id="Q6BMK6"/>
<dbReference type="EMBL" id="CR382138">
    <property type="protein sequence ID" value="CAG88883.1"/>
    <property type="molecule type" value="Genomic_DNA"/>
</dbReference>
<proteinExistence type="predicted"/>
<organism evidence="5 6">
    <name type="scientific">Debaryomyces hansenii (strain ATCC 36239 / CBS 767 / BCRC 21394 / JCM 1990 / NBRC 0083 / IGC 2968)</name>
    <name type="common">Yeast</name>
    <name type="synonym">Torulaspora hansenii</name>
    <dbReference type="NCBI Taxonomy" id="284592"/>
    <lineage>
        <taxon>Eukaryota</taxon>
        <taxon>Fungi</taxon>
        <taxon>Dikarya</taxon>
        <taxon>Ascomycota</taxon>
        <taxon>Saccharomycotina</taxon>
        <taxon>Pichiomycetes</taxon>
        <taxon>Debaryomycetaceae</taxon>
        <taxon>Debaryomyces</taxon>
    </lineage>
</organism>
<feature type="region of interest" description="Disordered" evidence="3">
    <location>
        <begin position="30"/>
        <end position="59"/>
    </location>
</feature>
<dbReference type="InterPro" id="IPR036388">
    <property type="entry name" value="WH-like_DNA-bd_sf"/>
</dbReference>
<dbReference type="HOGENOM" id="CLU_780796_0_0_1"/>
<feature type="compositionally biased region" description="Basic and acidic residues" evidence="3">
    <location>
        <begin position="31"/>
        <end position="46"/>
    </location>
</feature>
<evidence type="ECO:0000256" key="1">
    <source>
        <dbReference type="ARBA" id="ARBA00022884"/>
    </source>
</evidence>
<dbReference type="VEuPathDB" id="FungiDB:DEHA2F04576g"/>
<accession>Q6BMK6</accession>
<reference evidence="5 6" key="1">
    <citation type="journal article" date="2004" name="Nature">
        <title>Genome evolution in yeasts.</title>
        <authorList>
            <consortium name="Genolevures"/>
            <person name="Dujon B."/>
            <person name="Sherman D."/>
            <person name="Fischer G."/>
            <person name="Durrens P."/>
            <person name="Casaregola S."/>
            <person name="Lafontaine I."/>
            <person name="de Montigny J."/>
            <person name="Marck C."/>
            <person name="Neuveglise C."/>
            <person name="Talla E."/>
            <person name="Goffard N."/>
            <person name="Frangeul L."/>
            <person name="Aigle M."/>
            <person name="Anthouard V."/>
            <person name="Babour A."/>
            <person name="Barbe V."/>
            <person name="Barnay S."/>
            <person name="Blanchin S."/>
            <person name="Beckerich J.M."/>
            <person name="Beyne E."/>
            <person name="Bleykasten C."/>
            <person name="Boisrame A."/>
            <person name="Boyer J."/>
            <person name="Cattolico L."/>
            <person name="Confanioleri F."/>
            <person name="de Daruvar A."/>
            <person name="Despons L."/>
            <person name="Fabre E."/>
            <person name="Fairhead C."/>
            <person name="Ferry-Dumazet H."/>
            <person name="Groppi A."/>
            <person name="Hantraye F."/>
            <person name="Hennequin C."/>
            <person name="Jauniaux N."/>
            <person name="Joyet P."/>
            <person name="Kachouri R."/>
            <person name="Kerrest A."/>
            <person name="Koszul R."/>
            <person name="Lemaire M."/>
            <person name="Lesur I."/>
            <person name="Ma L."/>
            <person name="Muller H."/>
            <person name="Nicaud J.M."/>
            <person name="Nikolski M."/>
            <person name="Oztas S."/>
            <person name="Ozier-Kalogeropoulos O."/>
            <person name="Pellenz S."/>
            <person name="Potier S."/>
            <person name="Richard G.F."/>
            <person name="Straub M.L."/>
            <person name="Suleau A."/>
            <person name="Swennene D."/>
            <person name="Tekaia F."/>
            <person name="Wesolowski-Louvel M."/>
            <person name="Westhof E."/>
            <person name="Wirth B."/>
            <person name="Zeniou-Meyer M."/>
            <person name="Zivanovic I."/>
            <person name="Bolotin-Fukuhara M."/>
            <person name="Thierry A."/>
            <person name="Bouchier C."/>
            <person name="Caudron B."/>
            <person name="Scarpelli C."/>
            <person name="Gaillardin C."/>
            <person name="Weissenbach J."/>
            <person name="Wincker P."/>
            <person name="Souciet J.L."/>
        </authorList>
    </citation>
    <scope>NUCLEOTIDE SEQUENCE [LARGE SCALE GENOMIC DNA]</scope>
    <source>
        <strain evidence="6">ATCC 36239 / CBS 767 / BCRC 21394 / JCM 1990 / NBRC 0083 / IGC 2968</strain>
    </source>
</reference>
<evidence type="ECO:0000313" key="5">
    <source>
        <dbReference type="EMBL" id="CAG88883.1"/>
    </source>
</evidence>
<dbReference type="PROSITE" id="PS50961">
    <property type="entry name" value="HTH_LA"/>
    <property type="match status" value="1"/>
</dbReference>
<sequence>MGTGADIIKKLTPAPMPTFNAWNTIRAGSRLKTDGDDSELDAKVSSKENTNGCEDSLESAKRGPIGKEHMLRAAMAAVKTTGDTDRGELVCVGENTTVVRPKFKNKTWSRKDATSTIKGRSRRRAGSQAAIHHTTTCPNVTMTSDLFGGGNFYQGPGGSYGGYAFGNPSDLVPPIYTPMCVNNSIPMPMPTHMPGPIPMMGTKPDDYPVQGKGPGSFMALPSSPIHPYFHQLSPSPPIDPYQMPYHPYYHPAHIHVDPMSNPYRIQEIKNQVLYYFSPENLNTDDYLKSLIDRTTGGVLLTELIKFKRLNIMTNNGRDIIILQNIIKYECFPELELIQMNQGIGVRSKYWRIQVV</sequence>
<dbReference type="OrthoDB" id="340227at2759"/>
<evidence type="ECO:0000259" key="4">
    <source>
        <dbReference type="PROSITE" id="PS50961"/>
    </source>
</evidence>
<dbReference type="SMART" id="SM00715">
    <property type="entry name" value="LA"/>
    <property type="match status" value="1"/>
</dbReference>
<feature type="domain" description="HTH La-type RNA-binding" evidence="4">
    <location>
        <begin position="258"/>
        <end position="353"/>
    </location>
</feature>
<dbReference type="RefSeq" id="XP_460565.1">
    <property type="nucleotide sequence ID" value="XM_460565.1"/>
</dbReference>
<evidence type="ECO:0000256" key="2">
    <source>
        <dbReference type="PROSITE-ProRule" id="PRU00332"/>
    </source>
</evidence>
<dbReference type="SUPFAM" id="SSF46785">
    <property type="entry name" value="Winged helix' DNA-binding domain"/>
    <property type="match status" value="1"/>
</dbReference>